<dbReference type="AlphaFoldDB" id="A0A8D3ASA1"/>
<organism evidence="2 3">
    <name type="scientific">Scophthalmus maximus</name>
    <name type="common">Turbot</name>
    <name type="synonym">Psetta maxima</name>
    <dbReference type="NCBI Taxonomy" id="52904"/>
    <lineage>
        <taxon>Eukaryota</taxon>
        <taxon>Metazoa</taxon>
        <taxon>Chordata</taxon>
        <taxon>Craniata</taxon>
        <taxon>Vertebrata</taxon>
        <taxon>Euteleostomi</taxon>
        <taxon>Actinopterygii</taxon>
        <taxon>Neopterygii</taxon>
        <taxon>Teleostei</taxon>
        <taxon>Neoteleostei</taxon>
        <taxon>Acanthomorphata</taxon>
        <taxon>Carangaria</taxon>
        <taxon>Pleuronectiformes</taxon>
        <taxon>Pleuronectoidei</taxon>
        <taxon>Scophthalmidae</taxon>
        <taxon>Scophthalmus</taxon>
    </lineage>
</organism>
<reference evidence="2" key="1">
    <citation type="submission" date="2023-05" db="EMBL/GenBank/DDBJ databases">
        <title>High-quality long-read genome of Scophthalmus maximus.</title>
        <authorList>
            <person name="Lien S."/>
            <person name="Martinez P."/>
        </authorList>
    </citation>
    <scope>NUCLEOTIDE SEQUENCE [LARGE SCALE GENOMIC DNA]</scope>
</reference>
<evidence type="ECO:0000313" key="2">
    <source>
        <dbReference type="Ensembl" id="ENSSMAP00000022702.2"/>
    </source>
</evidence>
<dbReference type="GeneTree" id="ENSGT00990000204060"/>
<protein>
    <submittedName>
        <fullName evidence="2">Uncharacterized protein</fullName>
    </submittedName>
</protein>
<evidence type="ECO:0000313" key="3">
    <source>
        <dbReference type="Proteomes" id="UP000694558"/>
    </source>
</evidence>
<sequence>FVFFNQYEFGQISMQLVLLVDALILNAIPAFLLGNAQGTGDVIAKIQPLLFCQDVVTFLQVTDGLIIVLQLQVTLAQEEVGLDRLAVQLQCMLTIGQSLVMLLQLHVAESPVGVVHRHRWITVLGDGTNQNMHILCCTGSPAPSAPARWNSSPGCRPFSPPAPRGPPRPASLSCSPSLRHSPWEVRTRRSVRLLQCTCSARPGRIRRRSRCRSKRADV</sequence>
<feature type="region of interest" description="Disordered" evidence="1">
    <location>
        <begin position="156"/>
        <end position="178"/>
    </location>
</feature>
<accession>A0A8D3ASA1</accession>
<reference evidence="2" key="2">
    <citation type="submission" date="2025-08" db="UniProtKB">
        <authorList>
            <consortium name="Ensembl"/>
        </authorList>
    </citation>
    <scope>IDENTIFICATION</scope>
</reference>
<dbReference type="Ensembl" id="ENSSMAT00000022964.2">
    <property type="protein sequence ID" value="ENSSMAP00000022702.2"/>
    <property type="gene ID" value="ENSSMAG00000013859.2"/>
</dbReference>
<evidence type="ECO:0000256" key="1">
    <source>
        <dbReference type="SAM" id="MobiDB-lite"/>
    </source>
</evidence>
<name>A0A8D3ASA1_SCOMX</name>
<proteinExistence type="predicted"/>
<feature type="compositionally biased region" description="Pro residues" evidence="1">
    <location>
        <begin position="158"/>
        <end position="169"/>
    </location>
</feature>
<dbReference type="Proteomes" id="UP000694558">
    <property type="component" value="Chromosome 18"/>
</dbReference>